<feature type="transmembrane region" description="Helical" evidence="1">
    <location>
        <begin position="31"/>
        <end position="51"/>
    </location>
</feature>
<keyword evidence="2" id="KW-0614">Plasmid</keyword>
<dbReference type="EMBL" id="AP019800">
    <property type="protein sequence ID" value="BBL92403.1"/>
    <property type="molecule type" value="Genomic_DNA"/>
</dbReference>
<sequence length="130" mass="15109">MINNDPQLHKAQRAYQTTADRKARYKEMSELLGSMTGFSLLALCICAVVWFSGNHEIDKDEYSTLIKNYSCETEEIYKKFFFDDGVITYAEMDQIPTIKQMKAKNFVLQNAEECSLELNHLQYMEATNVR</sequence>
<evidence type="ECO:0000313" key="3">
    <source>
        <dbReference type="Proteomes" id="UP000315115"/>
    </source>
</evidence>
<evidence type="ECO:0000256" key="1">
    <source>
        <dbReference type="SAM" id="Phobius"/>
    </source>
</evidence>
<dbReference type="Proteomes" id="UP000315115">
    <property type="component" value="Plasmid pAM7"/>
</dbReference>
<organism evidence="2 3">
    <name type="scientific">Vibrio rotiferianus</name>
    <dbReference type="NCBI Taxonomy" id="190895"/>
    <lineage>
        <taxon>Bacteria</taxon>
        <taxon>Pseudomonadati</taxon>
        <taxon>Pseudomonadota</taxon>
        <taxon>Gammaproteobacteria</taxon>
        <taxon>Vibrionales</taxon>
        <taxon>Vibrionaceae</taxon>
        <taxon>Vibrio</taxon>
    </lineage>
</organism>
<reference evidence="3" key="1">
    <citation type="submission" date="2019-07" db="EMBL/GenBank/DDBJ databases">
        <title>Complete Genome Sequences of Vibrion rotiferianus strain AM7.</title>
        <authorList>
            <person name="Miyazaki K."/>
            <person name="Wiseschart A."/>
            <person name="Pootanakit K."/>
            <person name="Ishimori K."/>
            <person name="Kitahara K."/>
        </authorList>
    </citation>
    <scope>NUCLEOTIDE SEQUENCE [LARGE SCALE GENOMIC DNA]</scope>
    <source>
        <strain evidence="3">AM7</strain>
        <plasmid evidence="3">pam7 dna</plasmid>
    </source>
</reference>
<proteinExistence type="predicted"/>
<dbReference type="RefSeq" id="WP_126605892.1">
    <property type="nucleotide sequence ID" value="NZ_AP019800.1"/>
</dbReference>
<dbReference type="AlphaFoldDB" id="A0A510IFB4"/>
<keyword evidence="1" id="KW-0472">Membrane</keyword>
<keyword evidence="1" id="KW-1133">Transmembrane helix</keyword>
<gene>
    <name evidence="2" type="ORF">VroAM7_50560</name>
</gene>
<name>A0A510IFB4_9VIBR</name>
<accession>A0A510IFB4</accession>
<geneLocation type="plasmid" evidence="3">
    <name>pam7 dna</name>
</geneLocation>
<evidence type="ECO:0000313" key="2">
    <source>
        <dbReference type="EMBL" id="BBL92403.1"/>
    </source>
</evidence>
<keyword evidence="1" id="KW-0812">Transmembrane</keyword>
<protein>
    <submittedName>
        <fullName evidence="2">Uncharacterized protein</fullName>
    </submittedName>
</protein>